<evidence type="ECO:0000256" key="1">
    <source>
        <dbReference type="SAM" id="Phobius"/>
    </source>
</evidence>
<comment type="caution">
    <text evidence="3">The sequence shown here is derived from an EMBL/GenBank/DDBJ whole genome shotgun (WGS) entry which is preliminary data.</text>
</comment>
<feature type="transmembrane region" description="Helical" evidence="1">
    <location>
        <begin position="210"/>
        <end position="231"/>
    </location>
</feature>
<dbReference type="EMBL" id="PPTP01000007">
    <property type="protein sequence ID" value="RDB54843.1"/>
    <property type="molecule type" value="Genomic_DNA"/>
</dbReference>
<evidence type="ECO:0000256" key="2">
    <source>
        <dbReference type="SAM" id="SignalP"/>
    </source>
</evidence>
<dbReference type="Proteomes" id="UP000253792">
    <property type="component" value="Unassembled WGS sequence"/>
</dbReference>
<evidence type="ECO:0000313" key="3">
    <source>
        <dbReference type="EMBL" id="RDB54843.1"/>
    </source>
</evidence>
<keyword evidence="1" id="KW-0472">Membrane</keyword>
<name>A0A369L4H3_9ACTN</name>
<reference evidence="3 4" key="1">
    <citation type="journal article" date="2018" name="Elife">
        <title>Discovery and characterization of a prevalent human gut bacterial enzyme sufficient for the inactivation of a family of plant toxins.</title>
        <authorList>
            <person name="Koppel N."/>
            <person name="Bisanz J.E."/>
            <person name="Pandelia M.E."/>
            <person name="Turnbaugh P.J."/>
            <person name="Balskus E.P."/>
        </authorList>
    </citation>
    <scope>NUCLEOTIDE SEQUENCE [LARGE SCALE GENOMIC DNA]</scope>
    <source>
        <strain evidence="4">anaerobia AP69FAA</strain>
    </source>
</reference>
<evidence type="ECO:0008006" key="5">
    <source>
        <dbReference type="Google" id="ProtNLM"/>
    </source>
</evidence>
<dbReference type="RefSeq" id="WP_114621083.1">
    <property type="nucleotide sequence ID" value="NZ_PPTP01000007.1"/>
</dbReference>
<sequence>MTLIDRKRVGGPARFLIAALFGAALLLAPSSAYAVDTPSIAYDGNARQLTASGMGAPSDGVDLFPAFKDLMPGDTREQPIKIEVKGVQGQVSIFVRAVVDEDTARALEPISLTATVSAGPSSGVLETGTPTSVFAETTKIATFATDENATLNLRLNVPTSVGNELADASKTIRWEITAEDDSGELDAVPARPEPAWKSIFSQLTQTGDSIALGALVAVLIIAAIGIALAVWRRHKR</sequence>
<dbReference type="OrthoDB" id="3178246at2"/>
<protein>
    <recommendedName>
        <fullName evidence="5">Gram-positive cocci surface proteins LPxTG domain-containing protein</fullName>
    </recommendedName>
</protein>
<gene>
    <name evidence="3" type="ORF">C1880_08335</name>
</gene>
<organism evidence="3 4">
    <name type="scientific">Senegalimassilia anaerobia</name>
    <dbReference type="NCBI Taxonomy" id="1473216"/>
    <lineage>
        <taxon>Bacteria</taxon>
        <taxon>Bacillati</taxon>
        <taxon>Actinomycetota</taxon>
        <taxon>Coriobacteriia</taxon>
        <taxon>Coriobacteriales</taxon>
        <taxon>Coriobacteriaceae</taxon>
        <taxon>Senegalimassilia</taxon>
    </lineage>
</organism>
<evidence type="ECO:0000313" key="4">
    <source>
        <dbReference type="Proteomes" id="UP000253792"/>
    </source>
</evidence>
<feature type="chain" id="PRO_5016729631" description="Gram-positive cocci surface proteins LPxTG domain-containing protein" evidence="2">
    <location>
        <begin position="35"/>
        <end position="236"/>
    </location>
</feature>
<feature type="signal peptide" evidence="2">
    <location>
        <begin position="1"/>
        <end position="34"/>
    </location>
</feature>
<proteinExistence type="predicted"/>
<keyword evidence="2" id="KW-0732">Signal</keyword>
<keyword evidence="1" id="KW-0812">Transmembrane</keyword>
<dbReference type="AlphaFoldDB" id="A0A369L4H3"/>
<keyword evidence="1" id="KW-1133">Transmembrane helix</keyword>
<keyword evidence="4" id="KW-1185">Reference proteome</keyword>
<accession>A0A369L4H3</accession>